<comment type="caution">
    <text evidence="1">The sequence shown here is derived from an EMBL/GenBank/DDBJ whole genome shotgun (WGS) entry which is preliminary data.</text>
</comment>
<accession>A0ACB8Q9S8</accession>
<feature type="non-terminal residue" evidence="1">
    <location>
        <position position="102"/>
    </location>
</feature>
<sequence length="102" mass="10708">PSFPSDIPSCVTCQVNYGSISSCAAAAPLLANFTMILFNPGAFIKLIECACTDTFQAAYPQCVDCFERTNQTALLNNTNLSGTLNGLRTVCGATSTTLSNVT</sequence>
<evidence type="ECO:0000313" key="2">
    <source>
        <dbReference type="Proteomes" id="UP000814128"/>
    </source>
</evidence>
<organism evidence="1 2">
    <name type="scientific">Vararia minispora EC-137</name>
    <dbReference type="NCBI Taxonomy" id="1314806"/>
    <lineage>
        <taxon>Eukaryota</taxon>
        <taxon>Fungi</taxon>
        <taxon>Dikarya</taxon>
        <taxon>Basidiomycota</taxon>
        <taxon>Agaricomycotina</taxon>
        <taxon>Agaricomycetes</taxon>
        <taxon>Russulales</taxon>
        <taxon>Lachnocladiaceae</taxon>
        <taxon>Vararia</taxon>
    </lineage>
</organism>
<feature type="non-terminal residue" evidence="1">
    <location>
        <position position="1"/>
    </location>
</feature>
<dbReference type="Proteomes" id="UP000814128">
    <property type="component" value="Unassembled WGS sequence"/>
</dbReference>
<evidence type="ECO:0000313" key="1">
    <source>
        <dbReference type="EMBL" id="KAI0028484.1"/>
    </source>
</evidence>
<protein>
    <submittedName>
        <fullName evidence="1">Uncharacterized protein</fullName>
    </submittedName>
</protein>
<reference evidence="1" key="1">
    <citation type="submission" date="2021-02" db="EMBL/GenBank/DDBJ databases">
        <authorList>
            <consortium name="DOE Joint Genome Institute"/>
            <person name="Ahrendt S."/>
            <person name="Looney B.P."/>
            <person name="Miyauchi S."/>
            <person name="Morin E."/>
            <person name="Drula E."/>
            <person name="Courty P.E."/>
            <person name="Chicoki N."/>
            <person name="Fauchery L."/>
            <person name="Kohler A."/>
            <person name="Kuo A."/>
            <person name="Labutti K."/>
            <person name="Pangilinan J."/>
            <person name="Lipzen A."/>
            <person name="Riley R."/>
            <person name="Andreopoulos W."/>
            <person name="He G."/>
            <person name="Johnson J."/>
            <person name="Barry K.W."/>
            <person name="Grigoriev I.V."/>
            <person name="Nagy L."/>
            <person name="Hibbett D."/>
            <person name="Henrissat B."/>
            <person name="Matheny P.B."/>
            <person name="Labbe J."/>
            <person name="Martin F."/>
        </authorList>
    </citation>
    <scope>NUCLEOTIDE SEQUENCE</scope>
    <source>
        <strain evidence="1">EC-137</strain>
    </source>
</reference>
<proteinExistence type="predicted"/>
<keyword evidence="2" id="KW-1185">Reference proteome</keyword>
<reference evidence="1" key="2">
    <citation type="journal article" date="2022" name="New Phytol.">
        <title>Evolutionary transition to the ectomycorrhizal habit in the genomes of a hyperdiverse lineage of mushroom-forming fungi.</title>
        <authorList>
            <person name="Looney B."/>
            <person name="Miyauchi S."/>
            <person name="Morin E."/>
            <person name="Drula E."/>
            <person name="Courty P.E."/>
            <person name="Kohler A."/>
            <person name="Kuo A."/>
            <person name="LaButti K."/>
            <person name="Pangilinan J."/>
            <person name="Lipzen A."/>
            <person name="Riley R."/>
            <person name="Andreopoulos W."/>
            <person name="He G."/>
            <person name="Johnson J."/>
            <person name="Nolan M."/>
            <person name="Tritt A."/>
            <person name="Barry K.W."/>
            <person name="Grigoriev I.V."/>
            <person name="Nagy L.G."/>
            <person name="Hibbett D."/>
            <person name="Henrissat B."/>
            <person name="Matheny P.B."/>
            <person name="Labbe J."/>
            <person name="Martin F.M."/>
        </authorList>
    </citation>
    <scope>NUCLEOTIDE SEQUENCE</scope>
    <source>
        <strain evidence="1">EC-137</strain>
    </source>
</reference>
<name>A0ACB8Q9S8_9AGAM</name>
<gene>
    <name evidence="1" type="ORF">K488DRAFT_22229</name>
</gene>
<dbReference type="EMBL" id="MU273748">
    <property type="protein sequence ID" value="KAI0028484.1"/>
    <property type="molecule type" value="Genomic_DNA"/>
</dbReference>